<evidence type="ECO:0000256" key="1">
    <source>
        <dbReference type="SAM" id="Phobius"/>
    </source>
</evidence>
<organism evidence="2 3">
    <name type="scientific">Glacieibacterium frigidum</name>
    <dbReference type="NCBI Taxonomy" id="2593303"/>
    <lineage>
        <taxon>Bacteria</taxon>
        <taxon>Pseudomonadati</taxon>
        <taxon>Pseudomonadota</taxon>
        <taxon>Alphaproteobacteria</taxon>
        <taxon>Sphingomonadales</taxon>
        <taxon>Sphingosinicellaceae</taxon>
        <taxon>Glacieibacterium</taxon>
    </lineage>
</organism>
<name>A0A552U9S4_9SPHN</name>
<evidence type="ECO:0000313" key="2">
    <source>
        <dbReference type="EMBL" id="TRW14974.1"/>
    </source>
</evidence>
<dbReference type="EMBL" id="VJWA01000002">
    <property type="protein sequence ID" value="TRW14974.1"/>
    <property type="molecule type" value="Genomic_DNA"/>
</dbReference>
<dbReference type="RefSeq" id="WP_144335143.1">
    <property type="nucleotide sequence ID" value="NZ_VJWA01000002.1"/>
</dbReference>
<accession>A0A552U9S4</accession>
<dbReference type="AlphaFoldDB" id="A0A552U9S4"/>
<keyword evidence="1" id="KW-1133">Transmembrane helix</keyword>
<gene>
    <name evidence="2" type="ORF">FMM06_15050</name>
</gene>
<sequence>MRLAFMPSLCGCGIITVRPRMAGAGAQAYFGAMIDWLGARAPITLIFLATLALGLVVTLVSTAV</sequence>
<proteinExistence type="predicted"/>
<keyword evidence="3" id="KW-1185">Reference proteome</keyword>
<dbReference type="Proteomes" id="UP000317894">
    <property type="component" value="Unassembled WGS sequence"/>
</dbReference>
<reference evidence="2 3" key="1">
    <citation type="submission" date="2019-07" db="EMBL/GenBank/DDBJ databases">
        <title>Novel species isolated from glacier.</title>
        <authorList>
            <person name="Liu Q."/>
            <person name="Xin Y.-H."/>
        </authorList>
    </citation>
    <scope>NUCLEOTIDE SEQUENCE [LARGE SCALE GENOMIC DNA]</scope>
    <source>
        <strain evidence="2 3">LB1R16</strain>
    </source>
</reference>
<keyword evidence="1" id="KW-0472">Membrane</keyword>
<keyword evidence="1" id="KW-0812">Transmembrane</keyword>
<comment type="caution">
    <text evidence="2">The sequence shown here is derived from an EMBL/GenBank/DDBJ whole genome shotgun (WGS) entry which is preliminary data.</text>
</comment>
<evidence type="ECO:0000313" key="3">
    <source>
        <dbReference type="Proteomes" id="UP000317894"/>
    </source>
</evidence>
<protein>
    <submittedName>
        <fullName evidence="2">Uncharacterized protein</fullName>
    </submittedName>
</protein>
<feature type="transmembrane region" description="Helical" evidence="1">
    <location>
        <begin position="42"/>
        <end position="63"/>
    </location>
</feature>